<feature type="chain" id="PRO_5045835883" evidence="1">
    <location>
        <begin position="21"/>
        <end position="437"/>
    </location>
</feature>
<keyword evidence="1" id="KW-0732">Signal</keyword>
<name>A0ABS4Z3H3_9ACTN</name>
<keyword evidence="2" id="KW-0762">Sugar transport</keyword>
<evidence type="ECO:0000313" key="3">
    <source>
        <dbReference type="Proteomes" id="UP000758168"/>
    </source>
</evidence>
<gene>
    <name evidence="2" type="ORF">JOF54_000451</name>
</gene>
<dbReference type="InterPro" id="IPR050490">
    <property type="entry name" value="Bact_solute-bd_prot1"/>
</dbReference>
<dbReference type="PROSITE" id="PS51257">
    <property type="entry name" value="PROKAR_LIPOPROTEIN"/>
    <property type="match status" value="1"/>
</dbReference>
<dbReference type="SUPFAM" id="SSF53850">
    <property type="entry name" value="Periplasmic binding protein-like II"/>
    <property type="match status" value="1"/>
</dbReference>
<organism evidence="2 3">
    <name type="scientific">Microlunatus capsulatus</name>
    <dbReference type="NCBI Taxonomy" id="99117"/>
    <lineage>
        <taxon>Bacteria</taxon>
        <taxon>Bacillati</taxon>
        <taxon>Actinomycetota</taxon>
        <taxon>Actinomycetes</taxon>
        <taxon>Propionibacteriales</taxon>
        <taxon>Propionibacteriaceae</taxon>
        <taxon>Microlunatus</taxon>
    </lineage>
</organism>
<keyword evidence="2" id="KW-0813">Transport</keyword>
<protein>
    <submittedName>
        <fullName evidence="2">Multiple sugar transport system substrate-binding protein</fullName>
    </submittedName>
</protein>
<dbReference type="Pfam" id="PF01547">
    <property type="entry name" value="SBP_bac_1"/>
    <property type="match status" value="1"/>
</dbReference>
<evidence type="ECO:0000313" key="2">
    <source>
        <dbReference type="EMBL" id="MBP2415529.1"/>
    </source>
</evidence>
<feature type="signal peptide" evidence="1">
    <location>
        <begin position="1"/>
        <end position="20"/>
    </location>
</feature>
<dbReference type="PANTHER" id="PTHR43649:SF12">
    <property type="entry name" value="DIACETYLCHITOBIOSE BINDING PROTEIN DASA"/>
    <property type="match status" value="1"/>
</dbReference>
<accession>A0ABS4Z3H3</accession>
<dbReference type="Proteomes" id="UP000758168">
    <property type="component" value="Unassembled WGS sequence"/>
</dbReference>
<dbReference type="InterPro" id="IPR006059">
    <property type="entry name" value="SBP"/>
</dbReference>
<proteinExistence type="predicted"/>
<comment type="caution">
    <text evidence="2">The sequence shown here is derived from an EMBL/GenBank/DDBJ whole genome shotgun (WGS) entry which is preliminary data.</text>
</comment>
<reference evidence="2 3" key="1">
    <citation type="submission" date="2021-03" db="EMBL/GenBank/DDBJ databases">
        <title>Sequencing the genomes of 1000 actinobacteria strains.</title>
        <authorList>
            <person name="Klenk H.-P."/>
        </authorList>
    </citation>
    <scope>NUCLEOTIDE SEQUENCE [LARGE SCALE GENOMIC DNA]</scope>
    <source>
        <strain evidence="2 3">DSM 12936</strain>
    </source>
</reference>
<evidence type="ECO:0000256" key="1">
    <source>
        <dbReference type="SAM" id="SignalP"/>
    </source>
</evidence>
<sequence length="437" mass="45929">MLTKSSLLGIGLASSGSVLAACGGGSSGGPGGGTGGDQGDAATGKGGAVTWASWANPGEAERFREVSKDYTAANETKVTYQIVTGDYNAKLLTQLAGGSAPDAFYISTEGMAKLIESKNLIDLTEFAGTADSPVKIDAFYPGLLPWCKTPTGEGIYGLPVDCNPLVFWFNKDMVAAAGITENPQQKFEAGTWNRDALDEFLTAIKASGKRGLVLEGGWAAILSWLTTFGGTTFDESNKAVFDTDAKSMETMEWLFQHMKDDTISYGGSLPKGQGVDALFYAQQLASVQMGRWILPNLKKLKFAYDIAPYPSEDGKSFAPVNIPVAAMGVNSKAKDPEAAQWFATRYVSPEGQKARLSGGGNAVPSIPGAEDVVTEGGLPEHASYWNEVAKTGYAIPQGIATKASVASNINAEIDKVIKSGADAKTFATKICAFINEG</sequence>
<dbReference type="RefSeq" id="WP_307803740.1">
    <property type="nucleotide sequence ID" value="NZ_BAAAMH010000022.1"/>
</dbReference>
<dbReference type="EMBL" id="JAGIOB010000001">
    <property type="protein sequence ID" value="MBP2415529.1"/>
    <property type="molecule type" value="Genomic_DNA"/>
</dbReference>
<dbReference type="PANTHER" id="PTHR43649">
    <property type="entry name" value="ARABINOSE-BINDING PROTEIN-RELATED"/>
    <property type="match status" value="1"/>
</dbReference>
<keyword evidence="3" id="KW-1185">Reference proteome</keyword>
<dbReference type="Gene3D" id="3.40.190.10">
    <property type="entry name" value="Periplasmic binding protein-like II"/>
    <property type="match status" value="1"/>
</dbReference>